<proteinExistence type="predicted"/>
<dbReference type="Proteomes" id="UP001163321">
    <property type="component" value="Chromosome 3"/>
</dbReference>
<comment type="caution">
    <text evidence="1">The sequence shown here is derived from an EMBL/GenBank/DDBJ whole genome shotgun (WGS) entry which is preliminary data.</text>
</comment>
<protein>
    <submittedName>
        <fullName evidence="1">Uncharacterized protein</fullName>
    </submittedName>
</protein>
<organism evidence="1 2">
    <name type="scientific">Peronosclerospora sorghi</name>
    <dbReference type="NCBI Taxonomy" id="230839"/>
    <lineage>
        <taxon>Eukaryota</taxon>
        <taxon>Sar</taxon>
        <taxon>Stramenopiles</taxon>
        <taxon>Oomycota</taxon>
        <taxon>Peronosporomycetes</taxon>
        <taxon>Peronosporales</taxon>
        <taxon>Peronosporaceae</taxon>
        <taxon>Peronosclerospora</taxon>
    </lineage>
</organism>
<keyword evidence="2" id="KW-1185">Reference proteome</keyword>
<gene>
    <name evidence="1" type="ORF">PsorP6_007748</name>
</gene>
<sequence length="62" mass="7301">MMNNDKLRHELINLISQRMNKSRDQLLHYTERLAQLDASMRKLEGFIQGIPMCERTTHDSGD</sequence>
<evidence type="ECO:0000313" key="1">
    <source>
        <dbReference type="EMBL" id="KAI9914923.1"/>
    </source>
</evidence>
<dbReference type="EMBL" id="CM047582">
    <property type="protein sequence ID" value="KAI9914923.1"/>
    <property type="molecule type" value="Genomic_DNA"/>
</dbReference>
<reference evidence="1 2" key="1">
    <citation type="journal article" date="2022" name="bioRxiv">
        <title>The genome of the oomycete Peronosclerospora sorghi, a cosmopolitan pathogen of maize and sorghum, is inflated with dispersed pseudogenes.</title>
        <authorList>
            <person name="Fletcher K."/>
            <person name="Martin F."/>
            <person name="Isakeit T."/>
            <person name="Cavanaugh K."/>
            <person name="Magill C."/>
            <person name="Michelmore R."/>
        </authorList>
    </citation>
    <scope>NUCLEOTIDE SEQUENCE [LARGE SCALE GENOMIC DNA]</scope>
    <source>
        <strain evidence="1">P6</strain>
    </source>
</reference>
<name>A0ACC0W9Z3_9STRA</name>
<evidence type="ECO:0000313" key="2">
    <source>
        <dbReference type="Proteomes" id="UP001163321"/>
    </source>
</evidence>
<accession>A0ACC0W9Z3</accession>